<dbReference type="GO" id="GO:0022857">
    <property type="term" value="F:transmembrane transporter activity"/>
    <property type="evidence" value="ECO:0007669"/>
    <property type="project" value="TreeGrafter"/>
</dbReference>
<dbReference type="PANTHER" id="PTHR30572">
    <property type="entry name" value="MEMBRANE COMPONENT OF TRANSPORTER-RELATED"/>
    <property type="match status" value="1"/>
</dbReference>
<gene>
    <name evidence="10" type="ORF">CYJ41_00035</name>
</gene>
<evidence type="ECO:0000259" key="9">
    <source>
        <dbReference type="Pfam" id="PF12704"/>
    </source>
</evidence>
<evidence type="ECO:0000256" key="2">
    <source>
        <dbReference type="ARBA" id="ARBA00022475"/>
    </source>
</evidence>
<sequence>MEENNKFFLSSIFKSLKVGSKRVFVIFIAIFIGTSVSSGFLGIYFDIDTKMSKELKAYGANFIITPQNGNYIKFDDYEKTINKIDKNLLLGITPYLYGYYSFGIGNGIIAGVDFQGLKKTKPFLEVRQGSMNLSDFSQDSAFLGINLAKSLEAKINQTITITNPKNLVSKNVIVKGIFYGGDESDELMFVDISVAQALDEEKVINYANAVINLNFDKISNLSKELSNDLINAKPIAQISLSEGAMLDKIKGLMALIGLVILIISSTSVNTTLSSIIFSRKKEIALNLALGATKKDIVKLFGTEIAIITIFSAVLGAFSGYVLAQILGMMIFKASIDFRILSVVIAVLISLICSFIAAFYPIKKAIKINLADTLRGE</sequence>
<evidence type="ECO:0000313" key="10">
    <source>
        <dbReference type="EMBL" id="PKZ29867.1"/>
    </source>
</evidence>
<dbReference type="Pfam" id="PF12704">
    <property type="entry name" value="MacB_PCD"/>
    <property type="match status" value="1"/>
</dbReference>
<comment type="subcellular location">
    <subcellularLocation>
        <location evidence="1">Cell membrane</location>
        <topology evidence="1">Multi-pass membrane protein</topology>
    </subcellularLocation>
</comment>
<dbReference type="Proteomes" id="UP000234639">
    <property type="component" value="Unassembled WGS sequence"/>
</dbReference>
<keyword evidence="5 7" id="KW-0472">Membrane</keyword>
<evidence type="ECO:0000256" key="1">
    <source>
        <dbReference type="ARBA" id="ARBA00004651"/>
    </source>
</evidence>
<dbReference type="Pfam" id="PF02687">
    <property type="entry name" value="FtsX"/>
    <property type="match status" value="1"/>
</dbReference>
<feature type="transmembrane region" description="Helical" evidence="7">
    <location>
        <begin position="252"/>
        <end position="277"/>
    </location>
</feature>
<comment type="caution">
    <text evidence="10">The sequence shown here is derived from an EMBL/GenBank/DDBJ whole genome shotgun (WGS) entry which is preliminary data.</text>
</comment>
<organism evidence="10 11">
    <name type="scientific">Campylobacter ureolyticus</name>
    <dbReference type="NCBI Taxonomy" id="827"/>
    <lineage>
        <taxon>Bacteria</taxon>
        <taxon>Pseudomonadati</taxon>
        <taxon>Campylobacterota</taxon>
        <taxon>Epsilonproteobacteria</taxon>
        <taxon>Campylobacterales</taxon>
        <taxon>Campylobacteraceae</taxon>
        <taxon>Campylobacter</taxon>
    </lineage>
</organism>
<feature type="domain" description="MacB-like periplasmic core" evidence="9">
    <location>
        <begin position="26"/>
        <end position="198"/>
    </location>
</feature>
<evidence type="ECO:0000256" key="7">
    <source>
        <dbReference type="SAM" id="Phobius"/>
    </source>
</evidence>
<accession>A0A2I1NBU0</accession>
<feature type="transmembrane region" description="Helical" evidence="7">
    <location>
        <begin position="304"/>
        <end position="327"/>
    </location>
</feature>
<evidence type="ECO:0000256" key="4">
    <source>
        <dbReference type="ARBA" id="ARBA00022989"/>
    </source>
</evidence>
<feature type="domain" description="ABC3 transporter permease C-terminal" evidence="8">
    <location>
        <begin position="255"/>
        <end position="368"/>
    </location>
</feature>
<proteinExistence type="inferred from homology"/>
<keyword evidence="4 7" id="KW-1133">Transmembrane helix</keyword>
<evidence type="ECO:0000256" key="5">
    <source>
        <dbReference type="ARBA" id="ARBA00023136"/>
    </source>
</evidence>
<dbReference type="InterPro" id="IPR025857">
    <property type="entry name" value="MacB_PCD"/>
</dbReference>
<evidence type="ECO:0000256" key="6">
    <source>
        <dbReference type="ARBA" id="ARBA00038076"/>
    </source>
</evidence>
<feature type="transmembrane region" description="Helical" evidence="7">
    <location>
        <begin position="23"/>
        <end position="45"/>
    </location>
</feature>
<dbReference type="InterPro" id="IPR050250">
    <property type="entry name" value="Macrolide_Exporter_MacB"/>
</dbReference>
<keyword evidence="2" id="KW-1003">Cell membrane</keyword>
<evidence type="ECO:0000259" key="8">
    <source>
        <dbReference type="Pfam" id="PF02687"/>
    </source>
</evidence>
<evidence type="ECO:0008006" key="12">
    <source>
        <dbReference type="Google" id="ProtNLM"/>
    </source>
</evidence>
<keyword evidence="3 7" id="KW-0812">Transmembrane</keyword>
<dbReference type="PANTHER" id="PTHR30572:SF4">
    <property type="entry name" value="ABC TRANSPORTER PERMEASE YTRF"/>
    <property type="match status" value="1"/>
</dbReference>
<name>A0A2I1NBU0_9BACT</name>
<dbReference type="EMBL" id="PKHU01000001">
    <property type="protein sequence ID" value="PKZ29867.1"/>
    <property type="molecule type" value="Genomic_DNA"/>
</dbReference>
<evidence type="ECO:0000256" key="3">
    <source>
        <dbReference type="ARBA" id="ARBA00022692"/>
    </source>
</evidence>
<protein>
    <recommendedName>
        <fullName evidence="12">ABC transporter permease</fullName>
    </recommendedName>
</protein>
<feature type="transmembrane region" description="Helical" evidence="7">
    <location>
        <begin position="339"/>
        <end position="359"/>
    </location>
</feature>
<dbReference type="RefSeq" id="WP_101636367.1">
    <property type="nucleotide sequence ID" value="NZ_JAPXGJ010000002.1"/>
</dbReference>
<dbReference type="InterPro" id="IPR003838">
    <property type="entry name" value="ABC3_permease_C"/>
</dbReference>
<dbReference type="GO" id="GO:0005886">
    <property type="term" value="C:plasma membrane"/>
    <property type="evidence" value="ECO:0007669"/>
    <property type="project" value="UniProtKB-SubCell"/>
</dbReference>
<evidence type="ECO:0000313" key="11">
    <source>
        <dbReference type="Proteomes" id="UP000234639"/>
    </source>
</evidence>
<dbReference type="AlphaFoldDB" id="A0A2I1NBU0"/>
<comment type="similarity">
    <text evidence="6">Belongs to the ABC-4 integral membrane protein family.</text>
</comment>
<reference evidence="10 11" key="1">
    <citation type="submission" date="2017-12" db="EMBL/GenBank/DDBJ databases">
        <title>Phylogenetic diversity of female urinary microbiome.</title>
        <authorList>
            <person name="Thomas-White K."/>
            <person name="Wolfe A.J."/>
        </authorList>
    </citation>
    <scope>NUCLEOTIDE SEQUENCE [LARGE SCALE GENOMIC DNA]</scope>
    <source>
        <strain evidence="10 11">UMB0112</strain>
    </source>
</reference>